<dbReference type="SUPFAM" id="SSF56784">
    <property type="entry name" value="HAD-like"/>
    <property type="match status" value="1"/>
</dbReference>
<reference evidence="1 2" key="1">
    <citation type="submission" date="2024-01" db="EMBL/GenBank/DDBJ databases">
        <title>Complete genome sequence of Citroniella saccharovorans strain M6.X9, isolated from human fecal sample.</title>
        <authorList>
            <person name="Cheng G."/>
            <person name="Westerholm M."/>
            <person name="Schnurer A."/>
        </authorList>
    </citation>
    <scope>NUCLEOTIDE SEQUENCE [LARGE SCALE GENOMIC DNA]</scope>
    <source>
        <strain evidence="1 2">DSM 29873</strain>
    </source>
</reference>
<dbReference type="EMBL" id="JAYKOT010000003">
    <property type="protein sequence ID" value="MEB3429526.1"/>
    <property type="molecule type" value="Genomic_DNA"/>
</dbReference>
<dbReference type="Pfam" id="PF08282">
    <property type="entry name" value="Hydrolase_3"/>
    <property type="match status" value="1"/>
</dbReference>
<dbReference type="GO" id="GO:0016791">
    <property type="term" value="F:phosphatase activity"/>
    <property type="evidence" value="ECO:0007669"/>
    <property type="project" value="UniProtKB-ARBA"/>
</dbReference>
<comment type="caution">
    <text evidence="1">The sequence shown here is derived from an EMBL/GenBank/DDBJ whole genome shotgun (WGS) entry which is preliminary data.</text>
</comment>
<sequence length="280" mass="32420">MKLKSRLICLDLDGTLLNDDKIIPKKTLDYLNFLVKNDSFIAIATGRHLDYAEYLTRKITRNKFIVSTNGAITFYKPIGIINKVYLDSNLVIKIIECAKDNNLYPNLYYNPYEFGYDMLVTNKKSINFLAQNIVRDLSRIANLDKFTAENVLSITINSNTEQIELFLKNIESQLKNSSTYHIMNSSYTDESLLEIMGLNVTKWSGIKNIIRKLNFDKLEIISFGDDINDYTMLKNSDISFVMKNSNNDFLLDRFNKTLYTNNENGVFYELKRIYDGESIS</sequence>
<dbReference type="PANTHER" id="PTHR10000:SF8">
    <property type="entry name" value="HAD SUPERFAMILY HYDROLASE-LIKE, TYPE 3"/>
    <property type="match status" value="1"/>
</dbReference>
<dbReference type="PROSITE" id="PS01228">
    <property type="entry name" value="COF_1"/>
    <property type="match status" value="1"/>
</dbReference>
<dbReference type="GO" id="GO:0000287">
    <property type="term" value="F:magnesium ion binding"/>
    <property type="evidence" value="ECO:0007669"/>
    <property type="project" value="TreeGrafter"/>
</dbReference>
<dbReference type="InterPro" id="IPR036412">
    <property type="entry name" value="HAD-like_sf"/>
</dbReference>
<accession>A0AAW9MTZ3</accession>
<dbReference type="GO" id="GO:0005829">
    <property type="term" value="C:cytosol"/>
    <property type="evidence" value="ECO:0007669"/>
    <property type="project" value="TreeGrafter"/>
</dbReference>
<evidence type="ECO:0000313" key="1">
    <source>
        <dbReference type="EMBL" id="MEB3429526.1"/>
    </source>
</evidence>
<dbReference type="Gene3D" id="3.30.1240.10">
    <property type="match status" value="1"/>
</dbReference>
<dbReference type="NCBIfam" id="TIGR01484">
    <property type="entry name" value="HAD-SF-IIB"/>
    <property type="match status" value="1"/>
</dbReference>
<name>A0AAW9MTZ3_9FIRM</name>
<dbReference type="InterPro" id="IPR006379">
    <property type="entry name" value="HAD-SF_hydro_IIB"/>
</dbReference>
<gene>
    <name evidence="1" type="ORF">VLK81_05790</name>
</gene>
<dbReference type="AlphaFoldDB" id="A0AAW9MTZ3"/>
<keyword evidence="1" id="KW-0378">Hydrolase</keyword>
<dbReference type="InterPro" id="IPR023214">
    <property type="entry name" value="HAD_sf"/>
</dbReference>
<protein>
    <submittedName>
        <fullName evidence="1">HAD-IIB family hydrolase</fullName>
    </submittedName>
</protein>
<dbReference type="Gene3D" id="3.40.50.1000">
    <property type="entry name" value="HAD superfamily/HAD-like"/>
    <property type="match status" value="1"/>
</dbReference>
<proteinExistence type="predicted"/>
<dbReference type="RefSeq" id="WP_378142994.1">
    <property type="nucleotide sequence ID" value="NZ_JBHSDW010000018.1"/>
</dbReference>
<dbReference type="PANTHER" id="PTHR10000">
    <property type="entry name" value="PHOSPHOSERINE PHOSPHATASE"/>
    <property type="match status" value="1"/>
</dbReference>
<organism evidence="1 2">
    <name type="scientific">Citroniella saccharovorans</name>
    <dbReference type="NCBI Taxonomy" id="2053367"/>
    <lineage>
        <taxon>Bacteria</taxon>
        <taxon>Bacillati</taxon>
        <taxon>Bacillota</taxon>
        <taxon>Tissierellia</taxon>
        <taxon>Tissierellales</taxon>
        <taxon>Peptoniphilaceae</taxon>
        <taxon>Citroniella</taxon>
    </lineage>
</organism>
<keyword evidence="2" id="KW-1185">Reference proteome</keyword>
<evidence type="ECO:0000313" key="2">
    <source>
        <dbReference type="Proteomes" id="UP001357733"/>
    </source>
</evidence>
<dbReference type="Proteomes" id="UP001357733">
    <property type="component" value="Unassembled WGS sequence"/>
</dbReference>